<sequence>MKKKSIFSASFEESLNLEDDGFVQFYKQEQDEKIKNLPKNRYSSFKIKFISLLLTFLFPICLNFMVIPILMILRDSENTTLPILEQELLTVHVYLVCLLVWLVLVLIGKMFKQEYLFPYRFHFHTVTYLLWLILEINLAGIEVALPTLTGWGFLLAVILIVFLGYWMLKMRYRSIIERLYGEKFEVTKMDKVSKSLSVYGVGILGSLVLIKQFSQLIIGDVSKSLTGLGLLLFWFVLNIGFIAMLIYMEFPYFLQAYYKWKYPEEYREWEGKSLEDWYGKRYLKKHKELLENE</sequence>
<feature type="transmembrane region" description="Helical" evidence="1">
    <location>
        <begin position="230"/>
        <end position="254"/>
    </location>
</feature>
<dbReference type="AlphaFoldDB" id="A0A123TDP6"/>
<keyword evidence="1" id="KW-0812">Transmembrane</keyword>
<protein>
    <submittedName>
        <fullName evidence="2">Uncharacterized protein</fullName>
    </submittedName>
</protein>
<feature type="transmembrane region" description="Helical" evidence="1">
    <location>
        <begin position="49"/>
        <end position="73"/>
    </location>
</feature>
<evidence type="ECO:0000313" key="3">
    <source>
        <dbReference type="Proteomes" id="UP000073485"/>
    </source>
</evidence>
<feature type="transmembrane region" description="Helical" evidence="1">
    <location>
        <begin position="93"/>
        <end position="111"/>
    </location>
</feature>
<feature type="transmembrane region" description="Helical" evidence="1">
    <location>
        <begin position="196"/>
        <end position="218"/>
    </location>
</feature>
<name>A0A123TDP6_STRSU</name>
<keyword evidence="1" id="KW-1133">Transmembrane helix</keyword>
<gene>
    <name evidence="2" type="ORF">ERS132410_02190</name>
</gene>
<organism evidence="2 3">
    <name type="scientific">Streptococcus suis</name>
    <dbReference type="NCBI Taxonomy" id="1307"/>
    <lineage>
        <taxon>Bacteria</taxon>
        <taxon>Bacillati</taxon>
        <taxon>Bacillota</taxon>
        <taxon>Bacilli</taxon>
        <taxon>Lactobacillales</taxon>
        <taxon>Streptococcaceae</taxon>
        <taxon>Streptococcus</taxon>
    </lineage>
</organism>
<reference evidence="2 3" key="1">
    <citation type="submission" date="2016-02" db="EMBL/GenBank/DDBJ databases">
        <authorList>
            <consortium name="Pathogen Informatics"/>
        </authorList>
    </citation>
    <scope>NUCLEOTIDE SEQUENCE [LARGE SCALE GENOMIC DNA]</scope>
    <source>
        <strain evidence="2 3">LSS48</strain>
    </source>
</reference>
<accession>A0A123TDP6</accession>
<dbReference type="RefSeq" id="WP_044752068.1">
    <property type="nucleotide sequence ID" value="NZ_CEHU01000022.1"/>
</dbReference>
<dbReference type="Proteomes" id="UP000073485">
    <property type="component" value="Unassembled WGS sequence"/>
</dbReference>
<proteinExistence type="predicted"/>
<dbReference type="EMBL" id="FIGO01000023">
    <property type="protein sequence ID" value="CYV17615.1"/>
    <property type="molecule type" value="Genomic_DNA"/>
</dbReference>
<keyword evidence="1" id="KW-0472">Membrane</keyword>
<evidence type="ECO:0000256" key="1">
    <source>
        <dbReference type="SAM" id="Phobius"/>
    </source>
</evidence>
<feature type="transmembrane region" description="Helical" evidence="1">
    <location>
        <begin position="123"/>
        <end position="145"/>
    </location>
</feature>
<evidence type="ECO:0000313" key="2">
    <source>
        <dbReference type="EMBL" id="CYV17615.1"/>
    </source>
</evidence>
<feature type="transmembrane region" description="Helical" evidence="1">
    <location>
        <begin position="151"/>
        <end position="168"/>
    </location>
</feature>